<reference evidence="15 16" key="1">
    <citation type="submission" date="2016-11" db="EMBL/GenBank/DDBJ databases">
        <title>Draft Genome Sequences of Nine Cyanobacterial Strains from Diverse Habitats.</title>
        <authorList>
            <person name="Zhu T."/>
            <person name="Hou S."/>
            <person name="Lu X."/>
            <person name="Hess W.R."/>
        </authorList>
    </citation>
    <scope>NUCLEOTIDE SEQUENCE [LARGE SCALE GENOMIC DNA]</scope>
    <source>
        <strain evidence="15 16">NIES-30</strain>
    </source>
</reference>
<dbReference type="PANTHER" id="PTHR33445">
    <property type="entry name" value="ATP SYNTHASE SUBUNIT B', CHLOROPLASTIC"/>
    <property type="match status" value="1"/>
</dbReference>
<keyword evidence="3 12" id="KW-0138">CF(0)</keyword>
<feature type="transmembrane region" description="Helical" evidence="12">
    <location>
        <begin position="31"/>
        <end position="48"/>
    </location>
</feature>
<name>A0A1U7JAV0_9CYAN</name>
<keyword evidence="12" id="KW-0793">Thylakoid</keyword>
<dbReference type="HAMAP" id="MF_01399">
    <property type="entry name" value="ATP_synth_bprime"/>
    <property type="match status" value="1"/>
</dbReference>
<dbReference type="InterPro" id="IPR002146">
    <property type="entry name" value="ATP_synth_b/b'su_bac/chlpt"/>
</dbReference>
<dbReference type="OrthoDB" id="426571at2"/>
<evidence type="ECO:0000313" key="16">
    <source>
        <dbReference type="Proteomes" id="UP000185557"/>
    </source>
</evidence>
<sequence>MMNFVWLLAVETAEAVEEGGGLFDLDATLPLMAVQFVLLAVALNALFYKPLGKVLDERDGYISSNQVDAAERLAKAEQIAKQYQQELAETRRQAQAVIAEAQEEAQKIAAQTVSTAQQEAQAQREQVQRELDEQKNQAMATLEQQVDGLSQQILDKLLGSLAA</sequence>
<dbReference type="GO" id="GO:0012505">
    <property type="term" value="C:endomembrane system"/>
    <property type="evidence" value="ECO:0007669"/>
    <property type="project" value="UniProtKB-SubCell"/>
</dbReference>
<evidence type="ECO:0000256" key="2">
    <source>
        <dbReference type="ARBA" id="ARBA00022448"/>
    </source>
</evidence>
<dbReference type="EMBL" id="MRCG01000001">
    <property type="protein sequence ID" value="OKH50830.1"/>
    <property type="molecule type" value="Genomic_DNA"/>
</dbReference>
<protein>
    <recommendedName>
        <fullName evidence="12">ATP synthase subunit b'</fullName>
    </recommendedName>
    <alternativeName>
        <fullName evidence="12">ATP synthase F(0) sector subunit b'</fullName>
    </alternativeName>
    <alternativeName>
        <fullName evidence="12">ATPase subunit II</fullName>
    </alternativeName>
    <alternativeName>
        <fullName evidence="12">F-type ATPase subunit b'</fullName>
        <shortName evidence="12">F-ATPase subunit b'</shortName>
    </alternativeName>
</protein>
<dbReference type="CDD" id="cd06503">
    <property type="entry name" value="ATP-synt_Fo_b"/>
    <property type="match status" value="1"/>
</dbReference>
<evidence type="ECO:0000256" key="4">
    <source>
        <dbReference type="ARBA" id="ARBA00022692"/>
    </source>
</evidence>
<dbReference type="HAMAP" id="MF_01398">
    <property type="entry name" value="ATP_synth_b_bprime"/>
    <property type="match status" value="1"/>
</dbReference>
<gene>
    <name evidence="12" type="primary">atpF2</name>
    <name evidence="12" type="synonym">atpG</name>
    <name evidence="15" type="ORF">NIES30_01745</name>
</gene>
<dbReference type="GO" id="GO:0046961">
    <property type="term" value="F:proton-transporting ATPase activity, rotational mechanism"/>
    <property type="evidence" value="ECO:0007669"/>
    <property type="project" value="TreeGrafter"/>
</dbReference>
<keyword evidence="5 12" id="KW-0375">Hydrogen ion transport</keyword>
<dbReference type="STRING" id="549789.NIES30_01745"/>
<evidence type="ECO:0000256" key="11">
    <source>
        <dbReference type="ARBA" id="ARBA00037847"/>
    </source>
</evidence>
<evidence type="ECO:0000256" key="9">
    <source>
        <dbReference type="ARBA" id="ARBA00023310"/>
    </source>
</evidence>
<organism evidence="15 16">
    <name type="scientific">Phormidium tenue NIES-30</name>
    <dbReference type="NCBI Taxonomy" id="549789"/>
    <lineage>
        <taxon>Bacteria</taxon>
        <taxon>Bacillati</taxon>
        <taxon>Cyanobacteriota</taxon>
        <taxon>Cyanophyceae</taxon>
        <taxon>Oscillatoriophycideae</taxon>
        <taxon>Oscillatoriales</taxon>
        <taxon>Oscillatoriaceae</taxon>
        <taxon>Phormidium</taxon>
    </lineage>
</organism>
<comment type="subcellular location">
    <subcellularLocation>
        <location evidence="12">Cellular thylakoid membrane</location>
        <topology evidence="12">Single-pass membrane protein</topology>
    </subcellularLocation>
    <subcellularLocation>
        <location evidence="11">Endomembrane system</location>
        <topology evidence="11">Single-pass membrane protein</topology>
    </subcellularLocation>
</comment>
<evidence type="ECO:0000256" key="14">
    <source>
        <dbReference type="SAM" id="Coils"/>
    </source>
</evidence>
<comment type="caution">
    <text evidence="15">The sequence shown here is derived from an EMBL/GenBank/DDBJ whole genome shotgun (WGS) entry which is preliminary data.</text>
</comment>
<evidence type="ECO:0000256" key="7">
    <source>
        <dbReference type="ARBA" id="ARBA00023065"/>
    </source>
</evidence>
<feature type="coiled-coil region" evidence="14">
    <location>
        <begin position="66"/>
        <end position="152"/>
    </location>
</feature>
<evidence type="ECO:0000256" key="10">
    <source>
        <dbReference type="ARBA" id="ARBA00025198"/>
    </source>
</evidence>
<comment type="function">
    <text evidence="10 12">F(1)F(0) ATP synthase produces ATP from ADP in the presence of a proton or sodium gradient. F-type ATPases consist of two structural domains, F(1) containing the extramembraneous catalytic core and F(0) containing the membrane proton channel, linked together by a central stalk and a peripheral stalk. During catalysis, ATP synthesis in the catalytic domain of F(1) is coupled via a rotary mechanism of the central stalk subunits to proton translocation.</text>
</comment>
<evidence type="ECO:0000256" key="5">
    <source>
        <dbReference type="ARBA" id="ARBA00022781"/>
    </source>
</evidence>
<dbReference type="Proteomes" id="UP000185557">
    <property type="component" value="Unassembled WGS sequence"/>
</dbReference>
<comment type="similarity">
    <text evidence="1 12 13">Belongs to the ATPase B chain family.</text>
</comment>
<evidence type="ECO:0000256" key="1">
    <source>
        <dbReference type="ARBA" id="ARBA00005513"/>
    </source>
</evidence>
<dbReference type="PANTHER" id="PTHR33445:SF2">
    <property type="entry name" value="ATP SYNTHASE SUBUNIT B', CHLOROPLASTIC"/>
    <property type="match status" value="1"/>
</dbReference>
<evidence type="ECO:0000256" key="12">
    <source>
        <dbReference type="HAMAP-Rule" id="MF_01399"/>
    </source>
</evidence>
<dbReference type="AlphaFoldDB" id="A0A1U7JAV0"/>
<evidence type="ECO:0000256" key="6">
    <source>
        <dbReference type="ARBA" id="ARBA00022989"/>
    </source>
</evidence>
<keyword evidence="2 12" id="KW-0813">Transport</keyword>
<keyword evidence="8 12" id="KW-0472">Membrane</keyword>
<keyword evidence="7 12" id="KW-0406">Ion transport</keyword>
<evidence type="ECO:0000313" key="15">
    <source>
        <dbReference type="EMBL" id="OKH50830.1"/>
    </source>
</evidence>
<comment type="function">
    <text evidence="12">Component of the F(0) channel, it forms part of the peripheral stalk, linking F(1) to F(0). The b'-subunit is a diverged and duplicated form of b found in plants and photosynthetic bacteria.</text>
</comment>
<keyword evidence="4 12" id="KW-0812">Transmembrane</keyword>
<keyword evidence="6 12" id="KW-1133">Transmembrane helix</keyword>
<dbReference type="RefSeq" id="WP_073606644.1">
    <property type="nucleotide sequence ID" value="NZ_MRCG01000001.1"/>
</dbReference>
<keyword evidence="14" id="KW-0175">Coiled coil</keyword>
<dbReference type="NCBIfam" id="NF005607">
    <property type="entry name" value="PRK07353.1"/>
    <property type="match status" value="1"/>
</dbReference>
<evidence type="ECO:0000256" key="8">
    <source>
        <dbReference type="ARBA" id="ARBA00023136"/>
    </source>
</evidence>
<keyword evidence="9 12" id="KW-0066">ATP synthesis</keyword>
<dbReference type="Pfam" id="PF00430">
    <property type="entry name" value="ATP-synt_B"/>
    <property type="match status" value="1"/>
</dbReference>
<dbReference type="InterPro" id="IPR034679">
    <property type="entry name" value="ATP_synth_b"/>
</dbReference>
<dbReference type="GO" id="GO:0031676">
    <property type="term" value="C:plasma membrane-derived thylakoid membrane"/>
    <property type="evidence" value="ECO:0007669"/>
    <property type="project" value="UniProtKB-SubCell"/>
</dbReference>
<dbReference type="InterPro" id="IPR050059">
    <property type="entry name" value="ATP_synthase_B_chain"/>
</dbReference>
<dbReference type="GO" id="GO:0045259">
    <property type="term" value="C:proton-transporting ATP synthase complex"/>
    <property type="evidence" value="ECO:0007669"/>
    <property type="project" value="UniProtKB-KW"/>
</dbReference>
<keyword evidence="16" id="KW-1185">Reference proteome</keyword>
<evidence type="ECO:0000256" key="3">
    <source>
        <dbReference type="ARBA" id="ARBA00022547"/>
    </source>
</evidence>
<dbReference type="GO" id="GO:0046933">
    <property type="term" value="F:proton-transporting ATP synthase activity, rotational mechanism"/>
    <property type="evidence" value="ECO:0007669"/>
    <property type="project" value="UniProtKB-UniRule"/>
</dbReference>
<accession>A0A1U7JAV0</accession>
<evidence type="ECO:0000256" key="13">
    <source>
        <dbReference type="RuleBase" id="RU003848"/>
    </source>
</evidence>
<proteinExistence type="inferred from homology"/>
<comment type="subunit">
    <text evidence="12">F-type ATPases have 2 components, F(1) - the catalytic core - and F(0) - the membrane proton channel. F(1) has five subunits: alpha(3), beta(3), gamma(1), delta(1), epsilon(1). F(0) has four main subunits: a(1), b(1), b'(1) and c(10-14). The alpha and beta chains form an alternating ring which encloses part of the gamma chain. F(1) is attached to F(0) by a central stalk formed by the gamma and epsilon chains, while a peripheral stalk is formed by the delta, b and b' chains.</text>
</comment>